<protein>
    <submittedName>
        <fullName evidence="2">Uncharacterized protein</fullName>
    </submittedName>
</protein>
<name>A0A0C9Z3P8_9AGAM</name>
<keyword evidence="1" id="KW-1133">Transmembrane helix</keyword>
<reference evidence="3" key="2">
    <citation type="submission" date="2015-01" db="EMBL/GenBank/DDBJ databases">
        <title>Evolutionary Origins and Diversification of the Mycorrhizal Mutualists.</title>
        <authorList>
            <consortium name="DOE Joint Genome Institute"/>
            <consortium name="Mycorrhizal Genomics Consortium"/>
            <person name="Kohler A."/>
            <person name="Kuo A."/>
            <person name="Nagy L.G."/>
            <person name="Floudas D."/>
            <person name="Copeland A."/>
            <person name="Barry K.W."/>
            <person name="Cichocki N."/>
            <person name="Veneault-Fourrey C."/>
            <person name="LaButti K."/>
            <person name="Lindquist E.A."/>
            <person name="Lipzen A."/>
            <person name="Lundell T."/>
            <person name="Morin E."/>
            <person name="Murat C."/>
            <person name="Riley R."/>
            <person name="Ohm R."/>
            <person name="Sun H."/>
            <person name="Tunlid A."/>
            <person name="Henrissat B."/>
            <person name="Grigoriev I.V."/>
            <person name="Hibbett D.S."/>
            <person name="Martin F."/>
        </authorList>
    </citation>
    <scope>NUCLEOTIDE SEQUENCE [LARGE SCALE GENOMIC DNA]</scope>
    <source>
        <strain evidence="3">441</strain>
    </source>
</reference>
<organism evidence="2 3">
    <name type="scientific">Pisolithus microcarpus 441</name>
    <dbReference type="NCBI Taxonomy" id="765257"/>
    <lineage>
        <taxon>Eukaryota</taxon>
        <taxon>Fungi</taxon>
        <taxon>Dikarya</taxon>
        <taxon>Basidiomycota</taxon>
        <taxon>Agaricomycotina</taxon>
        <taxon>Agaricomycetes</taxon>
        <taxon>Agaricomycetidae</taxon>
        <taxon>Boletales</taxon>
        <taxon>Sclerodermatineae</taxon>
        <taxon>Pisolithaceae</taxon>
        <taxon>Pisolithus</taxon>
    </lineage>
</organism>
<dbReference type="EMBL" id="KN833723">
    <property type="protein sequence ID" value="KIK23746.1"/>
    <property type="molecule type" value="Genomic_DNA"/>
</dbReference>
<dbReference type="AlphaFoldDB" id="A0A0C9Z3P8"/>
<keyword evidence="3" id="KW-1185">Reference proteome</keyword>
<gene>
    <name evidence="2" type="ORF">PISMIDRAFT_678996</name>
</gene>
<sequence>MYDAGANTSKYQLWLDARAREQAKWPCTDRNTSTTAASVLLQTITQKRKLSESHGTDAGADDKVANRSTRGLRRQAWYGGDGWVSRLVVISYMVAMVFVIRALPVQ</sequence>
<dbReference type="Proteomes" id="UP000054018">
    <property type="component" value="Unassembled WGS sequence"/>
</dbReference>
<reference evidence="2 3" key="1">
    <citation type="submission" date="2014-04" db="EMBL/GenBank/DDBJ databases">
        <authorList>
            <consortium name="DOE Joint Genome Institute"/>
            <person name="Kuo A."/>
            <person name="Kohler A."/>
            <person name="Costa M.D."/>
            <person name="Nagy L.G."/>
            <person name="Floudas D."/>
            <person name="Copeland A."/>
            <person name="Barry K.W."/>
            <person name="Cichocki N."/>
            <person name="Veneault-Fourrey C."/>
            <person name="LaButti K."/>
            <person name="Lindquist E.A."/>
            <person name="Lipzen A."/>
            <person name="Lundell T."/>
            <person name="Morin E."/>
            <person name="Murat C."/>
            <person name="Sun H."/>
            <person name="Tunlid A."/>
            <person name="Henrissat B."/>
            <person name="Grigoriev I.V."/>
            <person name="Hibbett D.S."/>
            <person name="Martin F."/>
            <person name="Nordberg H.P."/>
            <person name="Cantor M.N."/>
            <person name="Hua S.X."/>
        </authorList>
    </citation>
    <scope>NUCLEOTIDE SEQUENCE [LARGE SCALE GENOMIC DNA]</scope>
    <source>
        <strain evidence="2 3">441</strain>
    </source>
</reference>
<keyword evidence="1" id="KW-0472">Membrane</keyword>
<evidence type="ECO:0000313" key="2">
    <source>
        <dbReference type="EMBL" id="KIK23746.1"/>
    </source>
</evidence>
<evidence type="ECO:0000313" key="3">
    <source>
        <dbReference type="Proteomes" id="UP000054018"/>
    </source>
</evidence>
<evidence type="ECO:0000256" key="1">
    <source>
        <dbReference type="SAM" id="Phobius"/>
    </source>
</evidence>
<accession>A0A0C9Z3P8</accession>
<proteinExistence type="predicted"/>
<dbReference type="HOGENOM" id="CLU_2224275_0_0_1"/>
<keyword evidence="1" id="KW-0812">Transmembrane</keyword>
<feature type="transmembrane region" description="Helical" evidence="1">
    <location>
        <begin position="83"/>
        <end position="103"/>
    </location>
</feature>